<evidence type="ECO:0000313" key="2">
    <source>
        <dbReference type="EMBL" id="MCC2211011.1"/>
    </source>
</evidence>
<protein>
    <submittedName>
        <fullName evidence="2">Amidase domain-containing protein</fullName>
    </submittedName>
</protein>
<dbReference type="InterPro" id="IPR024301">
    <property type="entry name" value="Amidase_6"/>
</dbReference>
<dbReference type="Pfam" id="PF12671">
    <property type="entry name" value="Amidase_6"/>
    <property type="match status" value="1"/>
</dbReference>
<proteinExistence type="predicted"/>
<dbReference type="Proteomes" id="UP001198242">
    <property type="component" value="Unassembled WGS sequence"/>
</dbReference>
<gene>
    <name evidence="2" type="ORF">LKE05_09450</name>
</gene>
<sequence length="164" mass="18589">MIFMEYNRANAVAYAKKWAYGRNPKYYDFSDLGGDCTNFASQCIYAGSGVMNYTPTYGWYYISVNNRAPAWTGVDELYRFLTTNRGAGPRAILTDLSQIQNGDIIQLQFTDKERFDHSPVVVDAGNRTPQSILVAAHSYDADCRPLSSYRYIKIRPLHITNVGE</sequence>
<name>A0AAE3JA18_9FIRM</name>
<reference evidence="2 3" key="1">
    <citation type="submission" date="2021-10" db="EMBL/GenBank/DDBJ databases">
        <title>Anaerobic single-cell dispensing facilitates the cultivation of human gut bacteria.</title>
        <authorList>
            <person name="Afrizal A."/>
        </authorList>
    </citation>
    <scope>NUCLEOTIDE SEQUENCE [LARGE SCALE GENOMIC DNA]</scope>
    <source>
        <strain evidence="2 3">CLA-AA-H232</strain>
    </source>
</reference>
<dbReference type="RefSeq" id="WP_147514696.1">
    <property type="nucleotide sequence ID" value="NZ_JAJEQM010000012.1"/>
</dbReference>
<keyword evidence="3" id="KW-1185">Reference proteome</keyword>
<comment type="caution">
    <text evidence="2">The sequence shown here is derived from an EMBL/GenBank/DDBJ whole genome shotgun (WGS) entry which is preliminary data.</text>
</comment>
<feature type="domain" description="Putative amidase" evidence="1">
    <location>
        <begin position="5"/>
        <end position="158"/>
    </location>
</feature>
<accession>A0AAE3JA18</accession>
<dbReference type="PANTHER" id="PTHR40032">
    <property type="entry name" value="EXPORTED PROTEIN-RELATED"/>
    <property type="match status" value="1"/>
</dbReference>
<evidence type="ECO:0000259" key="1">
    <source>
        <dbReference type="Pfam" id="PF12671"/>
    </source>
</evidence>
<dbReference type="AlphaFoldDB" id="A0AAE3JA18"/>
<organism evidence="2 3">
    <name type="scientific">Hominilimicola fabiformis</name>
    <dbReference type="NCBI Taxonomy" id="2885356"/>
    <lineage>
        <taxon>Bacteria</taxon>
        <taxon>Bacillati</taxon>
        <taxon>Bacillota</taxon>
        <taxon>Clostridia</taxon>
        <taxon>Eubacteriales</taxon>
        <taxon>Oscillospiraceae</taxon>
        <taxon>Hominilimicola</taxon>
    </lineage>
</organism>
<dbReference type="PANTHER" id="PTHR40032:SF1">
    <property type="entry name" value="EXPORTED PROTEIN"/>
    <property type="match status" value="1"/>
</dbReference>
<dbReference type="EMBL" id="JAJEQM010000012">
    <property type="protein sequence ID" value="MCC2211011.1"/>
    <property type="molecule type" value="Genomic_DNA"/>
</dbReference>
<evidence type="ECO:0000313" key="3">
    <source>
        <dbReference type="Proteomes" id="UP001198242"/>
    </source>
</evidence>